<dbReference type="EMBL" id="JBBBZM010000014">
    <property type="protein sequence ID" value="KAL0639093.1"/>
    <property type="molecule type" value="Genomic_DNA"/>
</dbReference>
<proteinExistence type="predicted"/>
<dbReference type="Proteomes" id="UP001447188">
    <property type="component" value="Unassembled WGS sequence"/>
</dbReference>
<feature type="compositionally biased region" description="Basic and acidic residues" evidence="1">
    <location>
        <begin position="477"/>
        <end position="502"/>
    </location>
</feature>
<accession>A0ABR3GTA7</accession>
<sequence>MASPPLSPATIASTLPWEPRYVDLEKQDEERLKCNEFIGSVLRHYQRYFSVPSAARPADSDTRTFKHELRHGLIISEEDCILRKASLPPKNFTHRSPGEVQIVFHDYVVREGVKSLNYAIDDTDESEDDSPTAEEREESLATRRSKALQKMNWAKARMRESLYGTQSYQKYEYDTYEVIPLQYLYKEMEMDYMRFPPEIEKPSGLRVIEFPACYFAEDFLKAMSKRADIREPVDPASSVLTSKTLKPNRYNPSFKTGVSIRASFNPNHLFTLFISIPYFGEPPLKVYKSDDICKEDAAKLTEYREGYQPDWFRESLSLFEYRFQGPSSKERRRDNSKTPEQITEDNDKNTISSFREPMTQVEADVAEDGNPIGLKEEAIKAGRERDNIWGQDILVHQAWFIVLDNETIGIFRSADDQTSDHDPQQPLFSHQERVGAFRALVHAMSNIFKSSEGDLLDIYCDKASRLDYEYHELINENDDLDHPVSETDGEPKVDIGDNESHKTGSARNSSEEKGETTAETNERMKEILKEKRRAEDDRRKKLDREKKKLLLDLDKVVADIYIMTSVVKSQIQILQDLREVYHVSFRKKIQRSVDSTIKVPVISKHEEQIRAAVRAVDVVIEGRKAFCKTLDDLLKDFQKLHDSVLSSIPLLL</sequence>
<evidence type="ECO:0000313" key="2">
    <source>
        <dbReference type="EMBL" id="KAL0639093.1"/>
    </source>
</evidence>
<gene>
    <name evidence="2" type="ORF">Q9L58_001776</name>
</gene>
<evidence type="ECO:0000313" key="3">
    <source>
        <dbReference type="Proteomes" id="UP001447188"/>
    </source>
</evidence>
<protein>
    <submittedName>
        <fullName evidence="2">Uncharacterized protein</fullName>
    </submittedName>
</protein>
<feature type="region of interest" description="Disordered" evidence="1">
    <location>
        <begin position="477"/>
        <end position="539"/>
    </location>
</feature>
<evidence type="ECO:0000256" key="1">
    <source>
        <dbReference type="SAM" id="MobiDB-lite"/>
    </source>
</evidence>
<feature type="region of interest" description="Disordered" evidence="1">
    <location>
        <begin position="121"/>
        <end position="141"/>
    </location>
</feature>
<organism evidence="2 3">
    <name type="scientific">Discina gigas</name>
    <dbReference type="NCBI Taxonomy" id="1032678"/>
    <lineage>
        <taxon>Eukaryota</taxon>
        <taxon>Fungi</taxon>
        <taxon>Dikarya</taxon>
        <taxon>Ascomycota</taxon>
        <taxon>Pezizomycotina</taxon>
        <taxon>Pezizomycetes</taxon>
        <taxon>Pezizales</taxon>
        <taxon>Discinaceae</taxon>
        <taxon>Discina</taxon>
    </lineage>
</organism>
<feature type="compositionally biased region" description="Basic and acidic residues" evidence="1">
    <location>
        <begin position="509"/>
        <end position="539"/>
    </location>
</feature>
<name>A0ABR3GTA7_9PEZI</name>
<feature type="region of interest" description="Disordered" evidence="1">
    <location>
        <begin position="327"/>
        <end position="351"/>
    </location>
</feature>
<feature type="compositionally biased region" description="Basic and acidic residues" evidence="1">
    <location>
        <begin position="328"/>
        <end position="337"/>
    </location>
</feature>
<reference evidence="2 3" key="1">
    <citation type="submission" date="2024-02" db="EMBL/GenBank/DDBJ databases">
        <title>Discinaceae phylogenomics.</title>
        <authorList>
            <person name="Dirks A.C."/>
            <person name="James T.Y."/>
        </authorList>
    </citation>
    <scope>NUCLEOTIDE SEQUENCE [LARGE SCALE GENOMIC DNA]</scope>
    <source>
        <strain evidence="2 3">ACD0624</strain>
    </source>
</reference>
<keyword evidence="3" id="KW-1185">Reference proteome</keyword>
<feature type="compositionally biased region" description="Acidic residues" evidence="1">
    <location>
        <begin position="121"/>
        <end position="137"/>
    </location>
</feature>
<comment type="caution">
    <text evidence="2">The sequence shown here is derived from an EMBL/GenBank/DDBJ whole genome shotgun (WGS) entry which is preliminary data.</text>
</comment>